<evidence type="ECO:0000256" key="5">
    <source>
        <dbReference type="ARBA" id="ARBA00022679"/>
    </source>
</evidence>
<keyword evidence="8" id="KW-0812">Transmembrane</keyword>
<keyword evidence="5" id="KW-0808">Transferase</keyword>
<dbReference type="SUPFAM" id="SSF55874">
    <property type="entry name" value="ATPase domain of HSP90 chaperone/DNA topoisomerase II/histidine kinase"/>
    <property type="match status" value="1"/>
</dbReference>
<evidence type="ECO:0000256" key="2">
    <source>
        <dbReference type="ARBA" id="ARBA00004236"/>
    </source>
</evidence>
<feature type="transmembrane region" description="Helical" evidence="8">
    <location>
        <begin position="78"/>
        <end position="96"/>
    </location>
</feature>
<evidence type="ECO:0000313" key="11">
    <source>
        <dbReference type="Proteomes" id="UP000199258"/>
    </source>
</evidence>
<dbReference type="Gene3D" id="3.30.450.20">
    <property type="entry name" value="PAS domain"/>
    <property type="match status" value="1"/>
</dbReference>
<dbReference type="InterPro" id="IPR050736">
    <property type="entry name" value="Sensor_HK_Regulatory"/>
</dbReference>
<organism evidence="10 11">
    <name type="scientific">Arthrobacter subterraneus</name>
    <dbReference type="NCBI Taxonomy" id="335973"/>
    <lineage>
        <taxon>Bacteria</taxon>
        <taxon>Bacillati</taxon>
        <taxon>Actinomycetota</taxon>
        <taxon>Actinomycetes</taxon>
        <taxon>Micrococcales</taxon>
        <taxon>Micrococcaceae</taxon>
        <taxon>Arthrobacter</taxon>
    </lineage>
</organism>
<evidence type="ECO:0000256" key="6">
    <source>
        <dbReference type="ARBA" id="ARBA00022777"/>
    </source>
</evidence>
<evidence type="ECO:0000256" key="7">
    <source>
        <dbReference type="ARBA" id="ARBA00023012"/>
    </source>
</evidence>
<dbReference type="Pfam" id="PF00512">
    <property type="entry name" value="HisKA"/>
    <property type="match status" value="1"/>
</dbReference>
<dbReference type="STRING" id="335973.SAMN04488693_101248"/>
<dbReference type="Gene3D" id="3.30.565.10">
    <property type="entry name" value="Histidine kinase-like ATPase, C-terminal domain"/>
    <property type="match status" value="1"/>
</dbReference>
<dbReference type="InterPro" id="IPR036890">
    <property type="entry name" value="HATPase_C_sf"/>
</dbReference>
<dbReference type="FunFam" id="3.30.565.10:FF:000006">
    <property type="entry name" value="Sensor histidine kinase WalK"/>
    <property type="match status" value="1"/>
</dbReference>
<dbReference type="Pfam" id="PF02518">
    <property type="entry name" value="HATPase_c"/>
    <property type="match status" value="1"/>
</dbReference>
<dbReference type="Gene3D" id="1.10.287.130">
    <property type="match status" value="1"/>
</dbReference>
<dbReference type="GO" id="GO:0000155">
    <property type="term" value="F:phosphorelay sensor kinase activity"/>
    <property type="evidence" value="ECO:0007669"/>
    <property type="project" value="InterPro"/>
</dbReference>
<proteinExistence type="predicted"/>
<dbReference type="SMART" id="SM00388">
    <property type="entry name" value="HisKA"/>
    <property type="match status" value="1"/>
</dbReference>
<dbReference type="InterPro" id="IPR003594">
    <property type="entry name" value="HATPase_dom"/>
</dbReference>
<keyword evidence="4" id="KW-0597">Phosphoprotein</keyword>
<keyword evidence="8" id="KW-0472">Membrane</keyword>
<protein>
    <recommendedName>
        <fullName evidence="3">histidine kinase</fullName>
        <ecNumber evidence="3">2.7.13.3</ecNumber>
    </recommendedName>
</protein>
<reference evidence="10 11" key="1">
    <citation type="submission" date="2016-10" db="EMBL/GenBank/DDBJ databases">
        <authorList>
            <person name="de Groot N.N."/>
        </authorList>
    </citation>
    <scope>NUCLEOTIDE SEQUENCE [LARGE SCALE GENOMIC DNA]</scope>
    <source>
        <strain evidence="10 11">NP_1H</strain>
    </source>
</reference>
<gene>
    <name evidence="10" type="ORF">SAMN04488693_101248</name>
</gene>
<evidence type="ECO:0000256" key="3">
    <source>
        <dbReference type="ARBA" id="ARBA00012438"/>
    </source>
</evidence>
<dbReference type="InterPro" id="IPR004358">
    <property type="entry name" value="Sig_transdc_His_kin-like_C"/>
</dbReference>
<dbReference type="InterPro" id="IPR003661">
    <property type="entry name" value="HisK_dim/P_dom"/>
</dbReference>
<dbReference type="PANTHER" id="PTHR43711:SF1">
    <property type="entry name" value="HISTIDINE KINASE 1"/>
    <property type="match status" value="1"/>
</dbReference>
<feature type="transmembrane region" description="Helical" evidence="8">
    <location>
        <begin position="53"/>
        <end position="71"/>
    </location>
</feature>
<name>A0A1G8CF27_9MICC</name>
<dbReference type="AlphaFoldDB" id="A0A1G8CF27"/>
<feature type="transmembrane region" description="Helical" evidence="8">
    <location>
        <begin position="102"/>
        <end position="119"/>
    </location>
</feature>
<keyword evidence="7" id="KW-0902">Two-component regulatory system</keyword>
<comment type="catalytic activity">
    <reaction evidence="1">
        <text>ATP + protein L-histidine = ADP + protein N-phospho-L-histidine.</text>
        <dbReference type="EC" id="2.7.13.3"/>
    </reaction>
</comment>
<evidence type="ECO:0000256" key="1">
    <source>
        <dbReference type="ARBA" id="ARBA00000085"/>
    </source>
</evidence>
<dbReference type="PRINTS" id="PR00344">
    <property type="entry name" value="BCTRLSENSOR"/>
</dbReference>
<accession>A0A1G8CF27</accession>
<dbReference type="GO" id="GO:0005886">
    <property type="term" value="C:plasma membrane"/>
    <property type="evidence" value="ECO:0007669"/>
    <property type="project" value="UniProtKB-SubCell"/>
</dbReference>
<evidence type="ECO:0000256" key="4">
    <source>
        <dbReference type="ARBA" id="ARBA00022553"/>
    </source>
</evidence>
<dbReference type="PROSITE" id="PS50109">
    <property type="entry name" value="HIS_KIN"/>
    <property type="match status" value="1"/>
</dbReference>
<sequence>MSERVMYLKAKHLYSTLHYRTRIGLCELPLALLVAIIATIVSITAPSLFTNPLFLGGLVLHAGLLAASFLTPWERFRPGSYVIIPLLDFVAIGLTRNGSVDVLPGLSLLAIFPVIWISASAIRTRLSLLASFLGPFVILAVPPLLGFAPPSQFWTAVLLGLAMATVSVSLRFASLNSDYSQRKLEASKAEVDRLQGENAERALVLEAILDTIDVGLVALDAHGNRTLTNRQQRSYDRLVKAGEQDDDGGSHLYAADKSTPVQPNRYPVHRAAAGETFANYLVWIGPKDSQRAVMTAATAIKDGDEQFAGSVIVSSDVTDMVEALRAKEDFVSNVSHELWTPLTSIIGHLDLVLDDEDHALPTDTERQLSVARRNAERLYALVSNLLASASGAASVHLRPTDLTGLVENSIESAGPQAADTGVSLKADVPDILWTSSDPLRIRQVIDNLLSNAIKYSPDGGTVTVRAREECGSALLEVQDTGIGMSPTETKLIFGKFFRTEAARQSTIPGVGLGLSITKAIVDSHGGTIRCTSQPGAGTTFTVTLPLHRPEQN</sequence>
<dbReference type="EC" id="2.7.13.3" evidence="3"/>
<evidence type="ECO:0000259" key="9">
    <source>
        <dbReference type="PROSITE" id="PS50109"/>
    </source>
</evidence>
<feature type="transmembrane region" description="Helical" evidence="8">
    <location>
        <begin position="126"/>
        <end position="147"/>
    </location>
</feature>
<dbReference type="SUPFAM" id="SSF47384">
    <property type="entry name" value="Homodimeric domain of signal transducing histidine kinase"/>
    <property type="match status" value="1"/>
</dbReference>
<evidence type="ECO:0000313" key="10">
    <source>
        <dbReference type="EMBL" id="SDH43939.1"/>
    </source>
</evidence>
<dbReference type="Proteomes" id="UP000199258">
    <property type="component" value="Unassembled WGS sequence"/>
</dbReference>
<feature type="domain" description="Histidine kinase" evidence="9">
    <location>
        <begin position="333"/>
        <end position="548"/>
    </location>
</feature>
<dbReference type="InterPro" id="IPR036097">
    <property type="entry name" value="HisK_dim/P_sf"/>
</dbReference>
<dbReference type="RefSeq" id="WP_245702645.1">
    <property type="nucleotide sequence ID" value="NZ_FNDT01000001.1"/>
</dbReference>
<dbReference type="EMBL" id="FNDT01000001">
    <property type="protein sequence ID" value="SDH43939.1"/>
    <property type="molecule type" value="Genomic_DNA"/>
</dbReference>
<comment type="subcellular location">
    <subcellularLocation>
        <location evidence="2">Cell membrane</location>
    </subcellularLocation>
</comment>
<dbReference type="InterPro" id="IPR005467">
    <property type="entry name" value="His_kinase_dom"/>
</dbReference>
<evidence type="ECO:0000256" key="8">
    <source>
        <dbReference type="SAM" id="Phobius"/>
    </source>
</evidence>
<dbReference type="PANTHER" id="PTHR43711">
    <property type="entry name" value="TWO-COMPONENT HISTIDINE KINASE"/>
    <property type="match status" value="1"/>
</dbReference>
<feature type="transmembrane region" description="Helical" evidence="8">
    <location>
        <begin position="153"/>
        <end position="173"/>
    </location>
</feature>
<keyword evidence="8" id="KW-1133">Transmembrane helix</keyword>
<feature type="transmembrane region" description="Helical" evidence="8">
    <location>
        <begin position="21"/>
        <end position="41"/>
    </location>
</feature>
<dbReference type="CDD" id="cd00075">
    <property type="entry name" value="HATPase"/>
    <property type="match status" value="1"/>
</dbReference>
<keyword evidence="6 10" id="KW-0418">Kinase</keyword>
<dbReference type="SMART" id="SM00387">
    <property type="entry name" value="HATPase_c"/>
    <property type="match status" value="1"/>
</dbReference>
<dbReference type="CDD" id="cd00082">
    <property type="entry name" value="HisKA"/>
    <property type="match status" value="1"/>
</dbReference>
<keyword evidence="11" id="KW-1185">Reference proteome</keyword>